<dbReference type="EMBL" id="JAUSXK010000001">
    <property type="protein sequence ID" value="MDQ0644915.1"/>
    <property type="molecule type" value="Genomic_DNA"/>
</dbReference>
<evidence type="ECO:0000313" key="3">
    <source>
        <dbReference type="Proteomes" id="UP001239085"/>
    </source>
</evidence>
<name>A0ABU0PC45_9MICO</name>
<protein>
    <recommendedName>
        <fullName evidence="1">Imm-5-like domain-containing protein</fullName>
    </recommendedName>
</protein>
<feature type="domain" description="Imm-5-like" evidence="1">
    <location>
        <begin position="24"/>
        <end position="152"/>
    </location>
</feature>
<evidence type="ECO:0000313" key="2">
    <source>
        <dbReference type="EMBL" id="MDQ0644915.1"/>
    </source>
</evidence>
<reference evidence="2 3" key="1">
    <citation type="submission" date="2023-07" db="EMBL/GenBank/DDBJ databases">
        <title>Comparative genomics of wheat-associated soil bacteria to identify genetic determinants of phenazine resistance.</title>
        <authorList>
            <person name="Mouncey N."/>
        </authorList>
    </citation>
    <scope>NUCLEOTIDE SEQUENCE [LARGE SCALE GENOMIC DNA]</scope>
    <source>
        <strain evidence="2 3">W2I7</strain>
    </source>
</reference>
<dbReference type="Pfam" id="PF21805">
    <property type="entry name" value="Imm5_like"/>
    <property type="match status" value="1"/>
</dbReference>
<accession>A0ABU0PC45</accession>
<keyword evidence="3" id="KW-1185">Reference proteome</keyword>
<evidence type="ECO:0000259" key="1">
    <source>
        <dbReference type="Pfam" id="PF21805"/>
    </source>
</evidence>
<dbReference type="Proteomes" id="UP001239085">
    <property type="component" value="Unassembled WGS sequence"/>
</dbReference>
<sequence>MLVRSFLSHTAPMCHDLFVASIQTLSDSDRRVVARWALACAERVLTLFDADDSARDAITDAVERTRAYSAGESTAADEISKRLVAVKAANAATTPAGAAAARAVAQASAVAHMGAHALGAAAYATKAVSLANAQRPEAVHEEIQWQLANLSDHERSVLRLLPPLGSDSSGPLGVGLLSRGILGTTIREIQAQIGLRAPRLSPEPRS</sequence>
<organism evidence="2 3">
    <name type="scientific">Microbacterium murale</name>
    <dbReference type="NCBI Taxonomy" id="1081040"/>
    <lineage>
        <taxon>Bacteria</taxon>
        <taxon>Bacillati</taxon>
        <taxon>Actinomycetota</taxon>
        <taxon>Actinomycetes</taxon>
        <taxon>Micrococcales</taxon>
        <taxon>Microbacteriaceae</taxon>
        <taxon>Microbacterium</taxon>
    </lineage>
</organism>
<comment type="caution">
    <text evidence="2">The sequence shown here is derived from an EMBL/GenBank/DDBJ whole genome shotgun (WGS) entry which is preliminary data.</text>
</comment>
<dbReference type="InterPro" id="IPR048667">
    <property type="entry name" value="Imm5-like"/>
</dbReference>
<gene>
    <name evidence="2" type="ORF">QFZ46_003075</name>
</gene>
<proteinExistence type="predicted"/>